<feature type="compositionally biased region" description="Basic and acidic residues" evidence="1">
    <location>
        <begin position="937"/>
        <end position="957"/>
    </location>
</feature>
<evidence type="ECO:0000313" key="3">
    <source>
        <dbReference type="Proteomes" id="UP000193218"/>
    </source>
</evidence>
<gene>
    <name evidence="2" type="ORF">BD324DRAFT_647866</name>
</gene>
<feature type="region of interest" description="Disordered" evidence="1">
    <location>
        <begin position="229"/>
        <end position="265"/>
    </location>
</feature>
<feature type="region of interest" description="Disordered" evidence="1">
    <location>
        <begin position="864"/>
        <end position="957"/>
    </location>
</feature>
<proteinExistence type="predicted"/>
<sequence length="957" mass="104063">MGRLLPSPTKSSEASRIAESTDTLWQEADLGDGRGRRSLLMIYSSRCALRIFSAPTSVLPDDPHVQEISYPPEEVFNLPRIIYTGECKRMNVGTIRQSLQAADANEHVVSSVLLVDGPLWEAHGPVAALCVVARSRKAISVVGLVIVSLKTGIALYRVELGIGNAASVTASSRAIVVALSHPSPTLHILDPSSLEPLQPPIRDLPSHHRTSLPVFSLIGRLLAYTTHTPPLNPGPDGLGSIITARPPPRPRPSTSDGSLDLKASSQAQSSQSALLASAVEIGGGVAKGVWAGIKYGARAAQQARAGKLGSSAPAEASDLLDRQGDEEASAVRSDLGSADGSEDVLVSSQSKPGVWVKIVDLCPRTASTDSSKPLLNPLSRKSPPSLDLSATVELSRGPETLAYFKLPPSKSLATSPARIRSSTSQPISFLTFSPSGSHVLVSPQDGRSAHLFEFHPLGPTKHRIRSETKGCVWHTHELRRGNTSADICYARWDRTERWIGLGTSRGTIHLYPVRADGPADASSHALLQPQDLDQPPALHTLVASAARLHPSTLSHESEGRDVFNPGVFHYTLLRKHDLSSTSTLYQDIVIVRPLANTVELSRIVITKRTVAETPRSQPMMKRASGLTEMMRSAYWSPATDLGVKSRPVSFWSLPPGDERILPHLLSGKAKVSRPKLVPPVSSLARAEIQTHTMCPRIVPKSVYLSHQMEFFSARAIDDFSPLSIMDPEAKTRRLVFRHEVEAQRVLSNKDAPEVDSFDEPLLTALRSIMDSPPDTQLPRLPNGDRAKLNWQSATIPIRHVAVGLGEGVDRVRREYARAQHIRQKRRASQVAEAAANKLSFEEDVVLPPSGPNLSDSALEEDVLFSPDRPGSALDKSDLGSGSLPSSEPPPSQTNTDSSHETPLEGWGEEWEEEYAKAVEDDGAPEELVLGLMDEEQEERKKWLKRREDMKREWSKGA</sequence>
<organism evidence="2 3">
    <name type="scientific">Kockovaella imperatae</name>
    <dbReference type="NCBI Taxonomy" id="4999"/>
    <lineage>
        <taxon>Eukaryota</taxon>
        <taxon>Fungi</taxon>
        <taxon>Dikarya</taxon>
        <taxon>Basidiomycota</taxon>
        <taxon>Agaricomycotina</taxon>
        <taxon>Tremellomycetes</taxon>
        <taxon>Tremellales</taxon>
        <taxon>Cuniculitremaceae</taxon>
        <taxon>Kockovaella</taxon>
    </lineage>
</organism>
<feature type="region of interest" description="Disordered" evidence="1">
    <location>
        <begin position="320"/>
        <end position="346"/>
    </location>
</feature>
<keyword evidence="3" id="KW-1185">Reference proteome</keyword>
<name>A0A1Y1USG9_9TREE</name>
<evidence type="ECO:0000313" key="2">
    <source>
        <dbReference type="EMBL" id="ORX40963.1"/>
    </source>
</evidence>
<dbReference type="EMBL" id="NBSH01000001">
    <property type="protein sequence ID" value="ORX40963.1"/>
    <property type="molecule type" value="Genomic_DNA"/>
</dbReference>
<reference evidence="2 3" key="1">
    <citation type="submission" date="2017-03" db="EMBL/GenBank/DDBJ databases">
        <title>Widespread Adenine N6-methylation of Active Genes in Fungi.</title>
        <authorList>
            <consortium name="DOE Joint Genome Institute"/>
            <person name="Mondo S.J."/>
            <person name="Dannebaum R.O."/>
            <person name="Kuo R.C."/>
            <person name="Louie K.B."/>
            <person name="Bewick A.J."/>
            <person name="Labutti K."/>
            <person name="Haridas S."/>
            <person name="Kuo A."/>
            <person name="Salamov A."/>
            <person name="Ahrendt S.R."/>
            <person name="Lau R."/>
            <person name="Bowen B.P."/>
            <person name="Lipzen A."/>
            <person name="Sullivan W."/>
            <person name="Andreopoulos W.B."/>
            <person name="Clum A."/>
            <person name="Lindquist E."/>
            <person name="Daum C."/>
            <person name="Northen T.R."/>
            <person name="Ramamoorthy G."/>
            <person name="Schmitz R.J."/>
            <person name="Gryganskyi A."/>
            <person name="Culley D."/>
            <person name="Magnuson J."/>
            <person name="James T.Y."/>
            <person name="O'Malley M.A."/>
            <person name="Stajich J.E."/>
            <person name="Spatafora J.W."/>
            <person name="Visel A."/>
            <person name="Grigoriev I.V."/>
        </authorList>
    </citation>
    <scope>NUCLEOTIDE SEQUENCE [LARGE SCALE GENOMIC DNA]</scope>
    <source>
        <strain evidence="2 3">NRRL Y-17943</strain>
    </source>
</reference>
<accession>A0A1Y1USG9</accession>
<evidence type="ECO:0008006" key="4">
    <source>
        <dbReference type="Google" id="ProtNLM"/>
    </source>
</evidence>
<dbReference type="GO" id="GO:0006914">
    <property type="term" value="P:autophagy"/>
    <property type="evidence" value="ECO:0007669"/>
    <property type="project" value="InterPro"/>
</dbReference>
<dbReference type="InterPro" id="IPR045142">
    <property type="entry name" value="BCAS3-like"/>
</dbReference>
<feature type="compositionally biased region" description="Low complexity" evidence="1">
    <location>
        <begin position="870"/>
        <end position="885"/>
    </location>
</feature>
<dbReference type="PANTHER" id="PTHR13268:SF0">
    <property type="entry name" value="BCAS3 MICROTUBULE ASSOCIATED CELL MIGRATION FACTOR"/>
    <property type="match status" value="1"/>
</dbReference>
<evidence type="ECO:0000256" key="1">
    <source>
        <dbReference type="SAM" id="MobiDB-lite"/>
    </source>
</evidence>
<dbReference type="GeneID" id="33559542"/>
<dbReference type="GO" id="GO:0005737">
    <property type="term" value="C:cytoplasm"/>
    <property type="evidence" value="ECO:0007669"/>
    <property type="project" value="TreeGrafter"/>
</dbReference>
<dbReference type="STRING" id="4999.A0A1Y1USG9"/>
<dbReference type="RefSeq" id="XP_021874642.1">
    <property type="nucleotide sequence ID" value="XM_022017733.1"/>
</dbReference>
<dbReference type="PANTHER" id="PTHR13268">
    <property type="entry name" value="BREAST CARCINOMA AMPLIFIED SEQUENCE 3"/>
    <property type="match status" value="1"/>
</dbReference>
<dbReference type="OrthoDB" id="25778at2759"/>
<dbReference type="Proteomes" id="UP000193218">
    <property type="component" value="Unassembled WGS sequence"/>
</dbReference>
<dbReference type="GO" id="GO:0042594">
    <property type="term" value="P:response to starvation"/>
    <property type="evidence" value="ECO:0007669"/>
    <property type="project" value="TreeGrafter"/>
</dbReference>
<protein>
    <recommendedName>
        <fullName evidence="4">WD40-repeat-containing domain protein</fullName>
    </recommendedName>
</protein>
<dbReference type="InParanoid" id="A0A1Y1USG9"/>
<comment type="caution">
    <text evidence="2">The sequence shown here is derived from an EMBL/GenBank/DDBJ whole genome shotgun (WGS) entry which is preliminary data.</text>
</comment>
<dbReference type="AlphaFoldDB" id="A0A1Y1USG9"/>